<accession>A0A1E7FQP4</accession>
<dbReference type="PANTHER" id="PTHR44360">
    <property type="entry name" value="DNAJ HOMOLOG SUBFAMILY B MEMBER 9"/>
    <property type="match status" value="1"/>
</dbReference>
<evidence type="ECO:0000256" key="1">
    <source>
        <dbReference type="ARBA" id="ARBA00023186"/>
    </source>
</evidence>
<name>A0A1E7FQP4_9STRA</name>
<dbReference type="AlphaFoldDB" id="A0A1E7FQP4"/>
<dbReference type="PRINTS" id="PR00625">
    <property type="entry name" value="JDOMAIN"/>
</dbReference>
<dbReference type="Pfam" id="PF00226">
    <property type="entry name" value="DnaJ"/>
    <property type="match status" value="1"/>
</dbReference>
<dbReference type="PANTHER" id="PTHR44360:SF1">
    <property type="entry name" value="DNAJ HOMOLOG SUBFAMILY B MEMBER 9"/>
    <property type="match status" value="1"/>
</dbReference>
<gene>
    <name evidence="3" type="ORF">FRACYDRAFT_179883</name>
</gene>
<dbReference type="PROSITE" id="PS50076">
    <property type="entry name" value="DNAJ_2"/>
    <property type="match status" value="1"/>
</dbReference>
<dbReference type="InParanoid" id="A0A1E7FQP4"/>
<keyword evidence="1" id="KW-0143">Chaperone</keyword>
<dbReference type="Gene3D" id="1.10.287.110">
    <property type="entry name" value="DnaJ domain"/>
    <property type="match status" value="1"/>
</dbReference>
<proteinExistence type="predicted"/>
<dbReference type="SMART" id="SM00271">
    <property type="entry name" value="DnaJ"/>
    <property type="match status" value="1"/>
</dbReference>
<dbReference type="CDD" id="cd06257">
    <property type="entry name" value="DnaJ"/>
    <property type="match status" value="1"/>
</dbReference>
<dbReference type="GO" id="GO:0036503">
    <property type="term" value="P:ERAD pathway"/>
    <property type="evidence" value="ECO:0007669"/>
    <property type="project" value="TreeGrafter"/>
</dbReference>
<dbReference type="GO" id="GO:0051087">
    <property type="term" value="F:protein-folding chaperone binding"/>
    <property type="evidence" value="ECO:0007669"/>
    <property type="project" value="TreeGrafter"/>
</dbReference>
<dbReference type="InterPro" id="IPR051948">
    <property type="entry name" value="Hsp70_co-chaperone_J-domain"/>
</dbReference>
<dbReference type="InterPro" id="IPR036869">
    <property type="entry name" value="J_dom_sf"/>
</dbReference>
<keyword evidence="4" id="KW-1185">Reference proteome</keyword>
<sequence length="155" mass="17556">MASKSEAIEEPHFLLEEFSTSTGEIINPYQVLKVPRDAEKKEIKDAYRKLSKRYHPDGVRFREVLPGKCDNHDDVRDEWERILLSYEILSDKRSRQRYNRHEFVADPGAAMQRAAMGAATSGVTNIGKGIFSMGASALNLIIGDDQQSKDKDNVK</sequence>
<dbReference type="GO" id="GO:0051787">
    <property type="term" value="F:misfolded protein binding"/>
    <property type="evidence" value="ECO:0007669"/>
    <property type="project" value="TreeGrafter"/>
</dbReference>
<dbReference type="SUPFAM" id="SSF46565">
    <property type="entry name" value="Chaperone J-domain"/>
    <property type="match status" value="1"/>
</dbReference>
<evidence type="ECO:0000313" key="4">
    <source>
        <dbReference type="Proteomes" id="UP000095751"/>
    </source>
</evidence>
<dbReference type="KEGG" id="fcy:FRACYDRAFT_179883"/>
<dbReference type="OrthoDB" id="10250354at2759"/>
<feature type="domain" description="J" evidence="2">
    <location>
        <begin position="27"/>
        <end position="102"/>
    </location>
</feature>
<organism evidence="3 4">
    <name type="scientific">Fragilariopsis cylindrus CCMP1102</name>
    <dbReference type="NCBI Taxonomy" id="635003"/>
    <lineage>
        <taxon>Eukaryota</taxon>
        <taxon>Sar</taxon>
        <taxon>Stramenopiles</taxon>
        <taxon>Ochrophyta</taxon>
        <taxon>Bacillariophyta</taxon>
        <taxon>Bacillariophyceae</taxon>
        <taxon>Bacillariophycidae</taxon>
        <taxon>Bacillariales</taxon>
        <taxon>Bacillariaceae</taxon>
        <taxon>Fragilariopsis</taxon>
    </lineage>
</organism>
<dbReference type="InterPro" id="IPR001623">
    <property type="entry name" value="DnaJ_domain"/>
</dbReference>
<dbReference type="EMBL" id="KV784354">
    <property type="protein sequence ID" value="OEU20490.1"/>
    <property type="molecule type" value="Genomic_DNA"/>
</dbReference>
<dbReference type="GO" id="GO:0005783">
    <property type="term" value="C:endoplasmic reticulum"/>
    <property type="evidence" value="ECO:0007669"/>
    <property type="project" value="TreeGrafter"/>
</dbReference>
<evidence type="ECO:0000313" key="3">
    <source>
        <dbReference type="EMBL" id="OEU20490.1"/>
    </source>
</evidence>
<dbReference type="Proteomes" id="UP000095751">
    <property type="component" value="Unassembled WGS sequence"/>
</dbReference>
<evidence type="ECO:0000259" key="2">
    <source>
        <dbReference type="PROSITE" id="PS50076"/>
    </source>
</evidence>
<protein>
    <recommendedName>
        <fullName evidence="2">J domain-containing protein</fullName>
    </recommendedName>
</protein>
<reference evidence="3 4" key="1">
    <citation type="submission" date="2016-09" db="EMBL/GenBank/DDBJ databases">
        <title>Extensive genetic diversity and differential bi-allelic expression allows diatom success in the polar Southern Ocean.</title>
        <authorList>
            <consortium name="DOE Joint Genome Institute"/>
            <person name="Mock T."/>
            <person name="Otillar R.P."/>
            <person name="Strauss J."/>
            <person name="Dupont C."/>
            <person name="Frickenhaus S."/>
            <person name="Maumus F."/>
            <person name="Mcmullan M."/>
            <person name="Sanges R."/>
            <person name="Schmutz J."/>
            <person name="Toseland A."/>
            <person name="Valas R."/>
            <person name="Veluchamy A."/>
            <person name="Ward B.J."/>
            <person name="Allen A."/>
            <person name="Barry K."/>
            <person name="Falciatore A."/>
            <person name="Ferrante M."/>
            <person name="Fortunato A.E."/>
            <person name="Gloeckner G."/>
            <person name="Gruber A."/>
            <person name="Hipkin R."/>
            <person name="Janech M."/>
            <person name="Kroth P."/>
            <person name="Leese F."/>
            <person name="Lindquist E."/>
            <person name="Lyon B.R."/>
            <person name="Martin J."/>
            <person name="Mayer C."/>
            <person name="Parker M."/>
            <person name="Quesneville H."/>
            <person name="Raymond J."/>
            <person name="Uhlig C."/>
            <person name="Valentin K.U."/>
            <person name="Worden A.Z."/>
            <person name="Armbrust E.V."/>
            <person name="Bowler C."/>
            <person name="Green B."/>
            <person name="Moulton V."/>
            <person name="Van Oosterhout C."/>
            <person name="Grigoriev I."/>
        </authorList>
    </citation>
    <scope>NUCLEOTIDE SEQUENCE [LARGE SCALE GENOMIC DNA]</scope>
    <source>
        <strain evidence="3 4">CCMP1102</strain>
    </source>
</reference>